<evidence type="ECO:0008006" key="4">
    <source>
        <dbReference type="Google" id="ProtNLM"/>
    </source>
</evidence>
<dbReference type="PANTHER" id="PTHR47543:SF2">
    <property type="entry name" value="RNA POLYMERASE II TRANSCRIPTION FACTOR SIII SUBUNIT A"/>
    <property type="match status" value="1"/>
</dbReference>
<evidence type="ECO:0000256" key="1">
    <source>
        <dbReference type="SAM" id="MobiDB-lite"/>
    </source>
</evidence>
<evidence type="ECO:0000313" key="3">
    <source>
        <dbReference type="Proteomes" id="UP001188597"/>
    </source>
</evidence>
<dbReference type="InterPro" id="IPR010684">
    <property type="entry name" value="RNA_pol_II_trans_fac_SIII_A"/>
</dbReference>
<dbReference type="Proteomes" id="UP001188597">
    <property type="component" value="Unassembled WGS sequence"/>
</dbReference>
<organism evidence="2 3">
    <name type="scientific">Escallonia herrerae</name>
    <dbReference type="NCBI Taxonomy" id="1293975"/>
    <lineage>
        <taxon>Eukaryota</taxon>
        <taxon>Viridiplantae</taxon>
        <taxon>Streptophyta</taxon>
        <taxon>Embryophyta</taxon>
        <taxon>Tracheophyta</taxon>
        <taxon>Spermatophyta</taxon>
        <taxon>Magnoliopsida</taxon>
        <taxon>eudicotyledons</taxon>
        <taxon>Gunneridae</taxon>
        <taxon>Pentapetalae</taxon>
        <taxon>asterids</taxon>
        <taxon>campanulids</taxon>
        <taxon>Escalloniales</taxon>
        <taxon>Escalloniaceae</taxon>
        <taxon>Escallonia</taxon>
    </lineage>
</organism>
<dbReference type="EMBL" id="JAVXUP010002056">
    <property type="protein sequence ID" value="KAK3005976.1"/>
    <property type="molecule type" value="Genomic_DNA"/>
</dbReference>
<dbReference type="AlphaFoldDB" id="A0AA88VC20"/>
<dbReference type="PANTHER" id="PTHR47543">
    <property type="entry name" value="OS08G0169600 PROTEIN"/>
    <property type="match status" value="1"/>
</dbReference>
<evidence type="ECO:0000313" key="2">
    <source>
        <dbReference type="EMBL" id="KAK3005976.1"/>
    </source>
</evidence>
<feature type="region of interest" description="Disordered" evidence="1">
    <location>
        <begin position="145"/>
        <end position="174"/>
    </location>
</feature>
<feature type="compositionally biased region" description="Polar residues" evidence="1">
    <location>
        <begin position="145"/>
        <end position="160"/>
    </location>
</feature>
<accession>A0AA88VC20</accession>
<dbReference type="Gene3D" id="6.10.250.3180">
    <property type="match status" value="1"/>
</dbReference>
<dbReference type="GO" id="GO:0006368">
    <property type="term" value="P:transcription elongation by RNA polymerase II"/>
    <property type="evidence" value="ECO:0007669"/>
    <property type="project" value="InterPro"/>
</dbReference>
<proteinExistence type="predicted"/>
<keyword evidence="3" id="KW-1185">Reference proteome</keyword>
<name>A0AA88VC20_9ASTE</name>
<dbReference type="GO" id="GO:0070449">
    <property type="term" value="C:elongin complex"/>
    <property type="evidence" value="ECO:0007669"/>
    <property type="project" value="InterPro"/>
</dbReference>
<sequence length="238" mass="27011">MRSETMRVLESDIIMKTKVPSLVDLSVQTAIDNIRYLGNVGETALHLLERILPHCTMEQLMHVESSTEGRDLSPVTNKLWKRFYELQFGAKSTNVVVERMKEKKVQFKWKQLFEAKSKDVEEAQQKSFDRIKQLYKKEDARKQSRQVQLCTKVPPSSTKRSFYGGGGPGSSVGNTKSSLMKKAKVDFLNSQEVKNLTAMKRNAVQKTHSASSLTKPASFSGKASASTPKYIKPFQRRF</sequence>
<gene>
    <name evidence="2" type="ORF">RJ639_017046</name>
</gene>
<feature type="region of interest" description="Disordered" evidence="1">
    <location>
        <begin position="202"/>
        <end position="238"/>
    </location>
</feature>
<protein>
    <recommendedName>
        <fullName evidence="4">Elongin-A</fullName>
    </recommendedName>
</protein>
<dbReference type="Pfam" id="PF06881">
    <property type="entry name" value="Elongin_A"/>
    <property type="match status" value="1"/>
</dbReference>
<comment type="caution">
    <text evidence="2">The sequence shown here is derived from an EMBL/GenBank/DDBJ whole genome shotgun (WGS) entry which is preliminary data.</text>
</comment>
<feature type="compositionally biased region" description="Polar residues" evidence="1">
    <location>
        <begin position="204"/>
        <end position="227"/>
    </location>
</feature>
<reference evidence="2" key="1">
    <citation type="submission" date="2022-12" db="EMBL/GenBank/DDBJ databases">
        <title>Draft genome assemblies for two species of Escallonia (Escalloniales).</title>
        <authorList>
            <person name="Chanderbali A."/>
            <person name="Dervinis C."/>
            <person name="Anghel I."/>
            <person name="Soltis D."/>
            <person name="Soltis P."/>
            <person name="Zapata F."/>
        </authorList>
    </citation>
    <scope>NUCLEOTIDE SEQUENCE</scope>
    <source>
        <strain evidence="2">UCBG64.0493</strain>
        <tissue evidence="2">Leaf</tissue>
    </source>
</reference>